<feature type="domain" description="RRM" evidence="4">
    <location>
        <begin position="191"/>
        <end position="269"/>
    </location>
</feature>
<evidence type="ECO:0000256" key="2">
    <source>
        <dbReference type="PROSITE-ProRule" id="PRU00176"/>
    </source>
</evidence>
<feature type="domain" description="RRM" evidence="4">
    <location>
        <begin position="94"/>
        <end position="171"/>
    </location>
</feature>
<dbReference type="GO" id="GO:0003723">
    <property type="term" value="F:RNA binding"/>
    <property type="evidence" value="ECO:0007669"/>
    <property type="project" value="UniProtKB-UniRule"/>
</dbReference>
<gene>
    <name evidence="5" type="ORF">QBC37DRAFT_305145</name>
</gene>
<dbReference type="SMART" id="SM00360">
    <property type="entry name" value="RRM"/>
    <property type="match status" value="2"/>
</dbReference>
<dbReference type="EMBL" id="MU858051">
    <property type="protein sequence ID" value="KAK4218815.1"/>
    <property type="molecule type" value="Genomic_DNA"/>
</dbReference>
<keyword evidence="1 2" id="KW-0694">RNA-binding</keyword>
<evidence type="ECO:0000256" key="3">
    <source>
        <dbReference type="SAM" id="MobiDB-lite"/>
    </source>
</evidence>
<evidence type="ECO:0000313" key="5">
    <source>
        <dbReference type="EMBL" id="KAK4218815.1"/>
    </source>
</evidence>
<accession>A0AAN7BF22</accession>
<name>A0AAN7BF22_9PEZI</name>
<keyword evidence="6" id="KW-1185">Reference proteome</keyword>
<dbReference type="PANTHER" id="PTHR48027">
    <property type="entry name" value="HETEROGENEOUS NUCLEAR RIBONUCLEOPROTEIN 87F-RELATED"/>
    <property type="match status" value="1"/>
</dbReference>
<evidence type="ECO:0000313" key="6">
    <source>
        <dbReference type="Proteomes" id="UP001301769"/>
    </source>
</evidence>
<evidence type="ECO:0000256" key="1">
    <source>
        <dbReference type="ARBA" id="ARBA00022884"/>
    </source>
</evidence>
<dbReference type="SUPFAM" id="SSF54928">
    <property type="entry name" value="RNA-binding domain, RBD"/>
    <property type="match status" value="2"/>
</dbReference>
<dbReference type="Pfam" id="PF00076">
    <property type="entry name" value="RRM_1"/>
    <property type="match status" value="2"/>
</dbReference>
<proteinExistence type="predicted"/>
<dbReference type="InterPro" id="IPR035979">
    <property type="entry name" value="RBD_domain_sf"/>
</dbReference>
<feature type="region of interest" description="Disordered" evidence="3">
    <location>
        <begin position="61"/>
        <end position="89"/>
    </location>
</feature>
<reference evidence="5" key="2">
    <citation type="submission" date="2023-05" db="EMBL/GenBank/DDBJ databases">
        <authorList>
            <consortium name="Lawrence Berkeley National Laboratory"/>
            <person name="Steindorff A."/>
            <person name="Hensen N."/>
            <person name="Bonometti L."/>
            <person name="Westerberg I."/>
            <person name="Brannstrom I.O."/>
            <person name="Guillou S."/>
            <person name="Cros-Aarteil S."/>
            <person name="Calhoun S."/>
            <person name="Haridas S."/>
            <person name="Kuo A."/>
            <person name="Mondo S."/>
            <person name="Pangilinan J."/>
            <person name="Riley R."/>
            <person name="Labutti K."/>
            <person name="Andreopoulos B."/>
            <person name="Lipzen A."/>
            <person name="Chen C."/>
            <person name="Yanf M."/>
            <person name="Daum C."/>
            <person name="Ng V."/>
            <person name="Clum A."/>
            <person name="Ohm R."/>
            <person name="Martin F."/>
            <person name="Silar P."/>
            <person name="Natvig D."/>
            <person name="Lalanne C."/>
            <person name="Gautier V."/>
            <person name="Ament-Velasquez S.L."/>
            <person name="Kruys A."/>
            <person name="Hutchinson M.I."/>
            <person name="Powell A.J."/>
            <person name="Barry K."/>
            <person name="Miller A.N."/>
            <person name="Grigoriev I.V."/>
            <person name="Debuchy R."/>
            <person name="Gladieux P."/>
            <person name="Thoren M.H."/>
            <person name="Johannesson H."/>
        </authorList>
    </citation>
    <scope>NUCLEOTIDE SEQUENCE</scope>
    <source>
        <strain evidence="5">PSN293</strain>
    </source>
</reference>
<dbReference type="Proteomes" id="UP001301769">
    <property type="component" value="Unassembled WGS sequence"/>
</dbReference>
<dbReference type="InterPro" id="IPR000504">
    <property type="entry name" value="RRM_dom"/>
</dbReference>
<protein>
    <submittedName>
        <fullName evidence="5">Nucleic acid-binding protein</fullName>
    </submittedName>
</protein>
<dbReference type="InterPro" id="IPR052462">
    <property type="entry name" value="SLIRP/GR-RBP-like"/>
</dbReference>
<sequence>MQSIRRAAFRSAVSASRAVSSPARSTPFAAQISRQTVAPIARPSAITSARFFSQTGRVANEKSLEEPVENQDGNQESVQATGSSYKGRNEPTNYGVFVRNLIFDATEEHLQSLFEKFGTVAGVRIARDAGKMSRGYAFVHFTNEQDRQEAIRSLDNTFWHGRRLTVSERTAPETTREARRSPRASLTSPTNCLYFGNIPYETTDVELNEMFSSLAGVVDVRVAVDRTTGWPRGFCHVDFKDEEAATAALEKMRGKTLRDRQLNVDFAAGRQPYKDRRNDGNDQSESGLN</sequence>
<dbReference type="Gene3D" id="3.30.70.330">
    <property type="match status" value="2"/>
</dbReference>
<organism evidence="5 6">
    <name type="scientific">Rhypophila decipiens</name>
    <dbReference type="NCBI Taxonomy" id="261697"/>
    <lineage>
        <taxon>Eukaryota</taxon>
        <taxon>Fungi</taxon>
        <taxon>Dikarya</taxon>
        <taxon>Ascomycota</taxon>
        <taxon>Pezizomycotina</taxon>
        <taxon>Sordariomycetes</taxon>
        <taxon>Sordariomycetidae</taxon>
        <taxon>Sordariales</taxon>
        <taxon>Naviculisporaceae</taxon>
        <taxon>Rhypophila</taxon>
    </lineage>
</organism>
<dbReference type="AlphaFoldDB" id="A0AAN7BF22"/>
<dbReference type="InterPro" id="IPR012677">
    <property type="entry name" value="Nucleotide-bd_a/b_plait_sf"/>
</dbReference>
<feature type="region of interest" description="Disordered" evidence="3">
    <location>
        <begin position="263"/>
        <end position="289"/>
    </location>
</feature>
<dbReference type="CDD" id="cd00590">
    <property type="entry name" value="RRM_SF"/>
    <property type="match status" value="1"/>
</dbReference>
<comment type="caution">
    <text evidence="5">The sequence shown here is derived from an EMBL/GenBank/DDBJ whole genome shotgun (WGS) entry which is preliminary data.</text>
</comment>
<evidence type="ECO:0000259" key="4">
    <source>
        <dbReference type="PROSITE" id="PS50102"/>
    </source>
</evidence>
<reference evidence="5" key="1">
    <citation type="journal article" date="2023" name="Mol. Phylogenet. Evol.">
        <title>Genome-scale phylogeny and comparative genomics of the fungal order Sordariales.</title>
        <authorList>
            <person name="Hensen N."/>
            <person name="Bonometti L."/>
            <person name="Westerberg I."/>
            <person name="Brannstrom I.O."/>
            <person name="Guillou S."/>
            <person name="Cros-Aarteil S."/>
            <person name="Calhoun S."/>
            <person name="Haridas S."/>
            <person name="Kuo A."/>
            <person name="Mondo S."/>
            <person name="Pangilinan J."/>
            <person name="Riley R."/>
            <person name="LaButti K."/>
            <person name="Andreopoulos B."/>
            <person name="Lipzen A."/>
            <person name="Chen C."/>
            <person name="Yan M."/>
            <person name="Daum C."/>
            <person name="Ng V."/>
            <person name="Clum A."/>
            <person name="Steindorff A."/>
            <person name="Ohm R.A."/>
            <person name="Martin F."/>
            <person name="Silar P."/>
            <person name="Natvig D.O."/>
            <person name="Lalanne C."/>
            <person name="Gautier V."/>
            <person name="Ament-Velasquez S.L."/>
            <person name="Kruys A."/>
            <person name="Hutchinson M.I."/>
            <person name="Powell A.J."/>
            <person name="Barry K."/>
            <person name="Miller A.N."/>
            <person name="Grigoriev I.V."/>
            <person name="Debuchy R."/>
            <person name="Gladieux P."/>
            <person name="Hiltunen Thoren M."/>
            <person name="Johannesson H."/>
        </authorList>
    </citation>
    <scope>NUCLEOTIDE SEQUENCE</scope>
    <source>
        <strain evidence="5">PSN293</strain>
    </source>
</reference>
<feature type="compositionally biased region" description="Polar residues" evidence="3">
    <location>
        <begin position="71"/>
        <end position="89"/>
    </location>
</feature>
<dbReference type="PROSITE" id="PS50102">
    <property type="entry name" value="RRM"/>
    <property type="match status" value="2"/>
</dbReference>